<dbReference type="EMBL" id="BAABKM010000002">
    <property type="protein sequence ID" value="GAA4707849.1"/>
    <property type="molecule type" value="Genomic_DNA"/>
</dbReference>
<evidence type="ECO:0000313" key="2">
    <source>
        <dbReference type="Proteomes" id="UP001499974"/>
    </source>
</evidence>
<evidence type="ECO:0000313" key="1">
    <source>
        <dbReference type="EMBL" id="GAA4707849.1"/>
    </source>
</evidence>
<organism evidence="1 2">
    <name type="scientific">Nocardioides conyzicola</name>
    <dbReference type="NCBI Taxonomy" id="1651781"/>
    <lineage>
        <taxon>Bacteria</taxon>
        <taxon>Bacillati</taxon>
        <taxon>Actinomycetota</taxon>
        <taxon>Actinomycetes</taxon>
        <taxon>Propionibacteriales</taxon>
        <taxon>Nocardioidaceae</taxon>
        <taxon>Nocardioides</taxon>
    </lineage>
</organism>
<proteinExistence type="predicted"/>
<name>A0ABP8XJ82_9ACTN</name>
<reference evidence="2" key="1">
    <citation type="journal article" date="2019" name="Int. J. Syst. Evol. Microbiol.">
        <title>The Global Catalogue of Microorganisms (GCM) 10K type strain sequencing project: providing services to taxonomists for standard genome sequencing and annotation.</title>
        <authorList>
            <consortium name="The Broad Institute Genomics Platform"/>
            <consortium name="The Broad Institute Genome Sequencing Center for Infectious Disease"/>
            <person name="Wu L."/>
            <person name="Ma J."/>
        </authorList>
    </citation>
    <scope>NUCLEOTIDE SEQUENCE [LARGE SCALE GENOMIC DNA]</scope>
    <source>
        <strain evidence="2">JCM 18531</strain>
    </source>
</reference>
<keyword evidence="2" id="KW-1185">Reference proteome</keyword>
<protein>
    <recommendedName>
        <fullName evidence="3">DUF2510 domain-containing protein</fullName>
    </recommendedName>
</protein>
<sequence>MGDNWSMLPFLGLVPDFHPDPVEGGTPVASADGRWWWDGHTWTPVLAARRASA</sequence>
<accession>A0ABP8XJ82</accession>
<gene>
    <name evidence="1" type="ORF">GCM10023349_28010</name>
</gene>
<dbReference type="Proteomes" id="UP001499974">
    <property type="component" value="Unassembled WGS sequence"/>
</dbReference>
<dbReference type="RefSeq" id="WP_345521958.1">
    <property type="nucleotide sequence ID" value="NZ_BAABKM010000002.1"/>
</dbReference>
<evidence type="ECO:0008006" key="3">
    <source>
        <dbReference type="Google" id="ProtNLM"/>
    </source>
</evidence>
<comment type="caution">
    <text evidence="1">The sequence shown here is derived from an EMBL/GenBank/DDBJ whole genome shotgun (WGS) entry which is preliminary data.</text>
</comment>